<dbReference type="Pfam" id="PF14470">
    <property type="entry name" value="bPH_3"/>
    <property type="match status" value="1"/>
</dbReference>
<dbReference type="InterPro" id="IPR039519">
    <property type="entry name" value="YokE-like_PH"/>
</dbReference>
<reference evidence="2 3" key="1">
    <citation type="submission" date="2016-12" db="EMBL/GenBank/DDBJ databases">
        <title>Thioflexothrix psekupsii D3 genome sequencing and assembly.</title>
        <authorList>
            <person name="Fomenkov A."/>
            <person name="Vincze T."/>
            <person name="Grabovich M."/>
            <person name="Anton B.P."/>
            <person name="Dubinina G."/>
            <person name="Orlova M."/>
            <person name="Belousova E."/>
            <person name="Roberts R.J."/>
        </authorList>
    </citation>
    <scope>NUCLEOTIDE SEQUENCE [LARGE SCALE GENOMIC DNA]</scope>
    <source>
        <strain evidence="2">D3</strain>
    </source>
</reference>
<comment type="caution">
    <text evidence="2">The sequence shown here is derived from an EMBL/GenBank/DDBJ whole genome shotgun (WGS) entry which is preliminary data.</text>
</comment>
<dbReference type="Proteomes" id="UP000194798">
    <property type="component" value="Unassembled WGS sequence"/>
</dbReference>
<organism evidence="2 3">
    <name type="scientific">Thioflexithrix psekupsensis</name>
    <dbReference type="NCBI Taxonomy" id="1570016"/>
    <lineage>
        <taxon>Bacteria</taxon>
        <taxon>Pseudomonadati</taxon>
        <taxon>Pseudomonadota</taxon>
        <taxon>Gammaproteobacteria</taxon>
        <taxon>Thiotrichales</taxon>
        <taxon>Thioflexithrix</taxon>
    </lineage>
</organism>
<evidence type="ECO:0000313" key="2">
    <source>
        <dbReference type="EMBL" id="OUD13341.1"/>
    </source>
</evidence>
<accession>A0A251X7A1</accession>
<evidence type="ECO:0000259" key="1">
    <source>
        <dbReference type="Pfam" id="PF14470"/>
    </source>
</evidence>
<feature type="domain" description="YokE-like PH" evidence="1">
    <location>
        <begin position="27"/>
        <end position="85"/>
    </location>
</feature>
<protein>
    <recommendedName>
        <fullName evidence="1">YokE-like PH domain-containing protein</fullName>
    </recommendedName>
</protein>
<dbReference type="AlphaFoldDB" id="A0A251X7A1"/>
<name>A0A251X7A1_9GAMM</name>
<dbReference type="EMBL" id="MSLT01000018">
    <property type="protein sequence ID" value="OUD13341.1"/>
    <property type="molecule type" value="Genomic_DNA"/>
</dbReference>
<gene>
    <name evidence="2" type="ORF">TPSD3_12020</name>
</gene>
<keyword evidence="3" id="KW-1185">Reference proteome</keyword>
<proteinExistence type="predicted"/>
<evidence type="ECO:0000313" key="3">
    <source>
        <dbReference type="Proteomes" id="UP000194798"/>
    </source>
</evidence>
<sequence length="142" mass="16552">MDENTIQAWLVQGENLEDYITDDGFWKSQTLVVTSQRAILLHSTFFQVSEYSDKYWSQLASVHLTKSFFSATLELKFIKHHNINGETNKPLATPWVLEGITRREAEKMYCLLKAKEREWLQWHYVQCKDANAIGGHCPLSKE</sequence>
<dbReference type="RefSeq" id="WP_176329862.1">
    <property type="nucleotide sequence ID" value="NZ_MSLT01000018.1"/>
</dbReference>